<evidence type="ECO:0000313" key="5">
    <source>
        <dbReference type="EMBL" id="MBZ0160381.1"/>
    </source>
</evidence>
<dbReference type="AlphaFoldDB" id="A0AAJ1EJS9"/>
<dbReference type="Gene3D" id="3.40.190.10">
    <property type="entry name" value="Periplasmic binding protein-like II"/>
    <property type="match status" value="2"/>
</dbReference>
<reference evidence="5 6" key="1">
    <citation type="journal article" date="2021" name="bioRxiv">
        <title>Unraveling nitrogen, sulfur and carbon metabolic pathways and microbial community transcriptional responses to substrate deprivation and toxicity stresses in a bioreactor mimicking anoxic brackish coastal sediment conditions.</title>
        <authorList>
            <person name="Martins P.D."/>
            <person name="Echeveste M.J."/>
            <person name="Arshad A."/>
            <person name="Kurth J."/>
            <person name="Ouboter H."/>
            <person name="Jetten M.S.M."/>
            <person name="Welte C.U."/>
        </authorList>
    </citation>
    <scope>NUCLEOTIDE SEQUENCE [LARGE SCALE GENOMIC DNA]</scope>
    <source>
        <strain evidence="5">MAG_38</strain>
    </source>
</reference>
<accession>A0AAJ1EJS9</accession>
<dbReference type="SUPFAM" id="SSF53955">
    <property type="entry name" value="Lysozyme-like"/>
    <property type="match status" value="1"/>
</dbReference>
<protein>
    <submittedName>
        <fullName evidence="5">Transglycosylase SLT domain-containing protein</fullName>
    </submittedName>
</protein>
<dbReference type="PANTHER" id="PTHR37423">
    <property type="entry name" value="SOLUBLE LYTIC MUREIN TRANSGLYCOSYLASE-RELATED"/>
    <property type="match status" value="1"/>
</dbReference>
<dbReference type="CDD" id="cd13403">
    <property type="entry name" value="MLTF-like"/>
    <property type="match status" value="1"/>
</dbReference>
<evidence type="ECO:0000313" key="6">
    <source>
        <dbReference type="Proteomes" id="UP001197609"/>
    </source>
</evidence>
<feature type="domain" description="Solute-binding protein family 3/N-terminal" evidence="4">
    <location>
        <begin position="60"/>
        <end position="299"/>
    </location>
</feature>
<dbReference type="Pfam" id="PF01464">
    <property type="entry name" value="SLT"/>
    <property type="match status" value="1"/>
</dbReference>
<dbReference type="InterPro" id="IPR008258">
    <property type="entry name" value="Transglycosylase_SLT_dom_1"/>
</dbReference>
<feature type="chain" id="PRO_5042545097" evidence="3">
    <location>
        <begin position="24"/>
        <end position="495"/>
    </location>
</feature>
<keyword evidence="2" id="KW-0998">Cell outer membrane</keyword>
<dbReference type="InterPro" id="IPR023346">
    <property type="entry name" value="Lysozyme-like_dom_sf"/>
</dbReference>
<evidence type="ECO:0000256" key="3">
    <source>
        <dbReference type="SAM" id="SignalP"/>
    </source>
</evidence>
<dbReference type="Pfam" id="PF00497">
    <property type="entry name" value="SBP_bac_3"/>
    <property type="match status" value="1"/>
</dbReference>
<organism evidence="5 6">
    <name type="scientific">Candidatus Methylomirabilis tolerans</name>
    <dbReference type="NCBI Taxonomy" id="3123416"/>
    <lineage>
        <taxon>Bacteria</taxon>
        <taxon>Candidatus Methylomirabilota</taxon>
        <taxon>Candidatus Methylomirabilia</taxon>
        <taxon>Candidatus Methylomirabilales</taxon>
        <taxon>Candidatus Methylomirabilaceae</taxon>
        <taxon>Candidatus Methylomirabilis</taxon>
    </lineage>
</organism>
<evidence type="ECO:0000259" key="4">
    <source>
        <dbReference type="SMART" id="SM00062"/>
    </source>
</evidence>
<dbReference type="InterPro" id="IPR001638">
    <property type="entry name" value="Solute-binding_3/MltF_N"/>
</dbReference>
<keyword evidence="3" id="KW-0732">Signal</keyword>
<evidence type="ECO:0000256" key="1">
    <source>
        <dbReference type="ARBA" id="ARBA00004339"/>
    </source>
</evidence>
<sequence>MTKIVLCALVAASLFLIPPAVPAETKSADQADTATGAPRRLSIDIRPWTGDFEAMLKGRMIRVLIPYSRTLYFNDKGHERGIAAELARDFERYLNQKHKTQLKKRPLTIYLVHATRDKLLPNLVAGLGDIAIGNLTETEERLKVADFVAPKDRKPMFEVVVTGPKSPSLETVDDLAGKTVHVRKSSSYYGSLTNLNARLKKEGKVPIKLVLVPDSLEDEDMMEMLNAGLLECIVVDDWKAKMWAQILPKIKVRTDLAASDGGYAGWAIRKNSPQLSAAINDFYKNYVKKQAVVDYRLSKYMKRIKQIKDNTEAAEWTRFEQTIDLFEKYGKQYDFDPLLLAAQGYQESQLNQNAKSAVGAIGIMQIMPATGKELGIGDIRRPEPNVHGGAKYMDKLMTQYFKDATFTEGNRALFAFASYNAGPGNVAKMREEAEKRGLDPNKWFNNVELVMAEKVGMEPTTYVRNIYKYYVSYTLQQEAYAAHRAARDQMVKSAK</sequence>
<dbReference type="SUPFAM" id="SSF53850">
    <property type="entry name" value="Periplasmic binding protein-like II"/>
    <property type="match status" value="1"/>
</dbReference>
<name>A0AAJ1EJS9_9BACT</name>
<dbReference type="SMART" id="SM00062">
    <property type="entry name" value="PBPb"/>
    <property type="match status" value="1"/>
</dbReference>
<dbReference type="GO" id="GO:0009279">
    <property type="term" value="C:cell outer membrane"/>
    <property type="evidence" value="ECO:0007669"/>
    <property type="project" value="UniProtKB-SubCell"/>
</dbReference>
<comment type="subcellular location">
    <subcellularLocation>
        <location evidence="1">Cell outer membrane</location>
        <topology evidence="1">Peripheral membrane protein</topology>
    </subcellularLocation>
</comment>
<comment type="caution">
    <text evidence="5">The sequence shown here is derived from an EMBL/GenBank/DDBJ whole genome shotgun (WGS) entry which is preliminary data.</text>
</comment>
<dbReference type="Gene3D" id="1.10.530.10">
    <property type="match status" value="1"/>
</dbReference>
<proteinExistence type="predicted"/>
<dbReference type="Proteomes" id="UP001197609">
    <property type="component" value="Unassembled WGS sequence"/>
</dbReference>
<keyword evidence="2" id="KW-0472">Membrane</keyword>
<dbReference type="EMBL" id="JAIOIU010000123">
    <property type="protein sequence ID" value="MBZ0160381.1"/>
    <property type="molecule type" value="Genomic_DNA"/>
</dbReference>
<feature type="signal peptide" evidence="3">
    <location>
        <begin position="1"/>
        <end position="23"/>
    </location>
</feature>
<dbReference type="CDD" id="cd01009">
    <property type="entry name" value="PBP2_YfhD_N"/>
    <property type="match status" value="1"/>
</dbReference>
<dbReference type="PANTHER" id="PTHR37423:SF2">
    <property type="entry name" value="MEMBRANE-BOUND LYTIC MUREIN TRANSGLYCOSYLASE C"/>
    <property type="match status" value="1"/>
</dbReference>
<evidence type="ECO:0000256" key="2">
    <source>
        <dbReference type="ARBA" id="ARBA00023237"/>
    </source>
</evidence>
<gene>
    <name evidence="5" type="ORF">K8G79_09635</name>
</gene>